<dbReference type="Proteomes" id="UP000008372">
    <property type="component" value="Unassembled WGS sequence"/>
</dbReference>
<sequence length="106" mass="11987">MSIEQEKIAACEHAKALLDSNSLFIDRVTELSYIGNKIYGQCWETEFHVFGLIASEADHLPLEKVRPLCSQDFLEKSDKEILELVDFYSQDVGNACKAILSKFSNV</sequence>
<protein>
    <submittedName>
        <fullName evidence="1">Uncharacterized protein</fullName>
    </submittedName>
</protein>
<evidence type="ECO:0000313" key="1">
    <source>
        <dbReference type="EMBL" id="GAC07253.1"/>
    </source>
</evidence>
<name>A0ABQ0ICX1_9ALTE</name>
<keyword evidence="2" id="KW-1185">Reference proteome</keyword>
<reference evidence="1 2" key="1">
    <citation type="journal article" date="2014" name="Environ. Microbiol.">
        <title>Comparative genomics of the marine bacterial genus Glaciecola reveals the high degree of genomic diversity and genomic characteristic for cold adaptation.</title>
        <authorList>
            <person name="Qin Q.L."/>
            <person name="Xie B.B."/>
            <person name="Yu Y."/>
            <person name="Shu Y.L."/>
            <person name="Rong J.C."/>
            <person name="Zhang Y.J."/>
            <person name="Zhao D.L."/>
            <person name="Chen X.L."/>
            <person name="Zhang X.Y."/>
            <person name="Chen B."/>
            <person name="Zhou B.C."/>
            <person name="Zhang Y.Z."/>
        </authorList>
    </citation>
    <scope>NUCLEOTIDE SEQUENCE [LARGE SCALE GENOMIC DNA]</scope>
    <source>
        <strain evidence="1 2">NO2</strain>
    </source>
</reference>
<organism evidence="1 2">
    <name type="scientific">Paraglaciecola agarilytica NO2</name>
    <dbReference type="NCBI Taxonomy" id="1125747"/>
    <lineage>
        <taxon>Bacteria</taxon>
        <taxon>Pseudomonadati</taxon>
        <taxon>Pseudomonadota</taxon>
        <taxon>Gammaproteobacteria</taxon>
        <taxon>Alteromonadales</taxon>
        <taxon>Alteromonadaceae</taxon>
        <taxon>Paraglaciecola</taxon>
    </lineage>
</organism>
<accession>A0ABQ0ICX1</accession>
<gene>
    <name evidence="1" type="ORF">GAGA_4428</name>
</gene>
<dbReference type="RefSeq" id="WP_008306189.1">
    <property type="nucleotide sequence ID" value="NZ_BAEK01000077.1"/>
</dbReference>
<comment type="caution">
    <text evidence="1">The sequence shown here is derived from an EMBL/GenBank/DDBJ whole genome shotgun (WGS) entry which is preliminary data.</text>
</comment>
<evidence type="ECO:0000313" key="2">
    <source>
        <dbReference type="Proteomes" id="UP000008372"/>
    </source>
</evidence>
<dbReference type="EMBL" id="BAEK01000077">
    <property type="protein sequence ID" value="GAC07253.1"/>
    <property type="molecule type" value="Genomic_DNA"/>
</dbReference>
<proteinExistence type="predicted"/>